<feature type="non-terminal residue" evidence="2">
    <location>
        <position position="245"/>
    </location>
</feature>
<dbReference type="HOGENOM" id="CLU_1134120_0_0_1"/>
<gene>
    <name evidence="2" type="ORF">SCHCODRAFT_105384</name>
</gene>
<evidence type="ECO:0000256" key="1">
    <source>
        <dbReference type="SAM" id="MobiDB-lite"/>
    </source>
</evidence>
<proteinExistence type="predicted"/>
<dbReference type="KEGG" id="scm:SCHCO_02483325"/>
<dbReference type="AlphaFoldDB" id="D8PW15"/>
<dbReference type="EMBL" id="GL377303">
    <property type="protein sequence ID" value="EFJ00959.1"/>
    <property type="molecule type" value="Genomic_DNA"/>
</dbReference>
<sequence>MCDSPNTTELHYRKQAISRHHRGDIQVPPSSQEYESHSQYAPSFISCCSAVLKPALVMKFTPVLAASLAAVPAFCAPDGPYDPDIHGSSSSSGYAGYGSIPQHAGEDLVGAADTILEVANGLVNDSDSDHTPELEPSSPVDRSSTSRSDTSSPSYNLSSDSDTGSTRSNPIIIKDTDAARTTPVPRKNSLFLQDVPIIVISAEQDDGSGCLNRPAGYPCYPSPAHLKPPRVSEGGTWVREFTSIA</sequence>
<keyword evidence="3" id="KW-1185">Reference proteome</keyword>
<feature type="region of interest" description="Disordered" evidence="1">
    <location>
        <begin position="123"/>
        <end position="182"/>
    </location>
</feature>
<protein>
    <submittedName>
        <fullName evidence="2">Uncharacterized protein</fullName>
    </submittedName>
</protein>
<evidence type="ECO:0000313" key="3">
    <source>
        <dbReference type="Proteomes" id="UP000007431"/>
    </source>
</evidence>
<evidence type="ECO:0000313" key="2">
    <source>
        <dbReference type="EMBL" id="EFJ00959.1"/>
    </source>
</evidence>
<feature type="compositionally biased region" description="Low complexity" evidence="1">
    <location>
        <begin position="137"/>
        <end position="162"/>
    </location>
</feature>
<accession>D8PW15</accession>
<dbReference type="VEuPathDB" id="FungiDB:SCHCODRAFT_02483325"/>
<dbReference type="GeneID" id="9595637"/>
<dbReference type="RefSeq" id="XP_003035861.1">
    <property type="nucleotide sequence ID" value="XM_003035815.1"/>
</dbReference>
<name>D8PW15_SCHCM</name>
<organism evidence="3">
    <name type="scientific">Schizophyllum commune (strain H4-8 / FGSC 9210)</name>
    <name type="common">Split gill fungus</name>
    <dbReference type="NCBI Taxonomy" id="578458"/>
    <lineage>
        <taxon>Eukaryota</taxon>
        <taxon>Fungi</taxon>
        <taxon>Dikarya</taxon>
        <taxon>Basidiomycota</taxon>
        <taxon>Agaricomycotina</taxon>
        <taxon>Agaricomycetes</taxon>
        <taxon>Agaricomycetidae</taxon>
        <taxon>Agaricales</taxon>
        <taxon>Schizophyllaceae</taxon>
        <taxon>Schizophyllum</taxon>
    </lineage>
</organism>
<dbReference type="Proteomes" id="UP000007431">
    <property type="component" value="Unassembled WGS sequence"/>
</dbReference>
<dbReference type="OrthoDB" id="10358763at2759"/>
<reference evidence="2 3" key="1">
    <citation type="journal article" date="2010" name="Nat. Biotechnol.">
        <title>Genome sequence of the model mushroom Schizophyllum commune.</title>
        <authorList>
            <person name="Ohm R.A."/>
            <person name="de Jong J.F."/>
            <person name="Lugones L.G."/>
            <person name="Aerts A."/>
            <person name="Kothe E."/>
            <person name="Stajich J.E."/>
            <person name="de Vries R.P."/>
            <person name="Record E."/>
            <person name="Levasseur A."/>
            <person name="Baker S.E."/>
            <person name="Bartholomew K.A."/>
            <person name="Coutinho P.M."/>
            <person name="Erdmann S."/>
            <person name="Fowler T.J."/>
            <person name="Gathman A.C."/>
            <person name="Lombard V."/>
            <person name="Henrissat B."/>
            <person name="Knabe N."/>
            <person name="Kuees U."/>
            <person name="Lilly W.W."/>
            <person name="Lindquist E."/>
            <person name="Lucas S."/>
            <person name="Magnuson J.K."/>
            <person name="Piumi F."/>
            <person name="Raudaskoski M."/>
            <person name="Salamov A."/>
            <person name="Schmutz J."/>
            <person name="Schwarze F.W.M.R."/>
            <person name="vanKuyk P.A."/>
            <person name="Horton J.S."/>
            <person name="Grigoriev I.V."/>
            <person name="Woesten H.A.B."/>
        </authorList>
    </citation>
    <scope>NUCLEOTIDE SEQUENCE [LARGE SCALE GENOMIC DNA]</scope>
    <source>
        <strain evidence="3">H4-8 / FGSC 9210</strain>
    </source>
</reference>
<dbReference type="InParanoid" id="D8PW15"/>